<keyword evidence="2" id="KW-0479">Metal-binding</keyword>
<protein>
    <submittedName>
        <fullName evidence="10">Zinc finger protein-like</fullName>
    </submittedName>
</protein>
<keyword evidence="6" id="KW-0539">Nucleus</keyword>
<dbReference type="PROSITE" id="PS50157">
    <property type="entry name" value="ZINC_FINGER_C2H2_2"/>
    <property type="match status" value="6"/>
</dbReference>
<feature type="domain" description="C2H2-type" evidence="9">
    <location>
        <begin position="285"/>
        <end position="313"/>
    </location>
</feature>
<keyword evidence="3" id="KW-0677">Repeat</keyword>
<gene>
    <name evidence="10" type="ORF">BIW11_12002</name>
</gene>
<name>A0A1V9X914_9ACAR</name>
<dbReference type="PROSITE" id="PS00028">
    <property type="entry name" value="ZINC_FINGER_C2H2_1"/>
    <property type="match status" value="6"/>
</dbReference>
<dbReference type="GO" id="GO:0000981">
    <property type="term" value="F:DNA-binding transcription factor activity, RNA polymerase II-specific"/>
    <property type="evidence" value="ECO:0007669"/>
    <property type="project" value="TreeGrafter"/>
</dbReference>
<evidence type="ECO:0000256" key="7">
    <source>
        <dbReference type="PROSITE-ProRule" id="PRU00042"/>
    </source>
</evidence>
<dbReference type="InterPro" id="IPR013087">
    <property type="entry name" value="Znf_C2H2_type"/>
</dbReference>
<sequence>MHDAASLHLPQAHDPLGTEIGVHGQDRNNNSNSNNNNDSIIVVGNANDLASGTSPDDQIKALEPLLSVASLNGVEWRDYLYECARKGCGLTFASESLLQEHMLAAHEQMMPPEYQGLEFLGFGAGEVRGSDAGRVRRTEQGTDRGTFRTTELFLFDCLNGACPRQCPLCDSTFDSKDLLEEHIDSHQQERGIVECDFCGKDFMSRFELTRHMTIHAQESQSDPQCQLCGKFFATHEDAILHLKVHSPGGRLMKQRKFKCERCDRSFFTRKDVKRHMVVHTGQRNFVCQFCPQKFGRKDHLVRHTKKTHTNGTTGSNNNNNNNNPNATNNNTLAMGVASSNHGSHLPSGVGNRGGQAVVPSPPVPLSDPGVSSTTGLLPSEPAPPQSPLLGPSVSSQQMMTGHPLPHSSAPPGTPGTPVLKVDGSGQPLAFSYSELTSAQIGGGGQFQLDEIAPVPPSAQVVTPLTASTSTIANTHHQLVVNSTPTVTVLPTGTGLGGVNGAAGLNVNLNVSVLQSGKDPLVGHPPWPPTSSAGTTAYLSPSFNPYFVDDENRNAVPLALKGGDPLPSMATLTSLPSSSTNTVTTNAGLPSMSSDFHPSSTSSSYFTLMPIISQNPPVGVGVGGYYTIGGGPGGGGQGGLAPLSPTSPQTTTPLTPPLADGLGSPLPHFSQAFQ</sequence>
<evidence type="ECO:0000313" key="11">
    <source>
        <dbReference type="Proteomes" id="UP000192247"/>
    </source>
</evidence>
<feature type="region of interest" description="Disordered" evidence="8">
    <location>
        <begin position="306"/>
        <end position="422"/>
    </location>
</feature>
<dbReference type="OrthoDB" id="6418345at2759"/>
<dbReference type="SMART" id="SM00355">
    <property type="entry name" value="ZnF_C2H2"/>
    <property type="match status" value="6"/>
</dbReference>
<accession>A0A1V9X914</accession>
<dbReference type="AlphaFoldDB" id="A0A1V9X914"/>
<dbReference type="PANTHER" id="PTHR24394">
    <property type="entry name" value="ZINC FINGER PROTEIN"/>
    <property type="match status" value="1"/>
</dbReference>
<feature type="region of interest" description="Disordered" evidence="8">
    <location>
        <begin position="1"/>
        <end position="39"/>
    </location>
</feature>
<keyword evidence="5" id="KW-0862">Zinc</keyword>
<proteinExistence type="predicted"/>
<evidence type="ECO:0000256" key="8">
    <source>
        <dbReference type="SAM" id="MobiDB-lite"/>
    </source>
</evidence>
<evidence type="ECO:0000256" key="2">
    <source>
        <dbReference type="ARBA" id="ARBA00022723"/>
    </source>
</evidence>
<feature type="domain" description="C2H2-type" evidence="9">
    <location>
        <begin position="81"/>
        <end position="111"/>
    </location>
</feature>
<comment type="subcellular location">
    <subcellularLocation>
        <location evidence="1">Nucleus</location>
    </subcellularLocation>
</comment>
<dbReference type="STRING" id="418985.A0A1V9X914"/>
<feature type="compositionally biased region" description="Low complexity" evidence="8">
    <location>
        <begin position="639"/>
        <end position="658"/>
    </location>
</feature>
<evidence type="ECO:0000256" key="4">
    <source>
        <dbReference type="ARBA" id="ARBA00022771"/>
    </source>
</evidence>
<keyword evidence="4 7" id="KW-0863">Zinc-finger</keyword>
<dbReference type="Proteomes" id="UP000192247">
    <property type="component" value="Unassembled WGS sequence"/>
</dbReference>
<comment type="caution">
    <text evidence="10">The sequence shown here is derived from an EMBL/GenBank/DDBJ whole genome shotgun (WGS) entry which is preliminary data.</text>
</comment>
<evidence type="ECO:0000256" key="6">
    <source>
        <dbReference type="ARBA" id="ARBA00023242"/>
    </source>
</evidence>
<feature type="compositionally biased region" description="Low complexity" evidence="8">
    <location>
        <begin position="28"/>
        <end position="37"/>
    </location>
</feature>
<dbReference type="Pfam" id="PF13894">
    <property type="entry name" value="zf-C2H2_4"/>
    <property type="match status" value="1"/>
</dbReference>
<dbReference type="InterPro" id="IPR036236">
    <property type="entry name" value="Znf_C2H2_sf"/>
</dbReference>
<feature type="compositionally biased region" description="Low complexity" evidence="8">
    <location>
        <begin position="309"/>
        <end position="331"/>
    </location>
</feature>
<feature type="domain" description="C2H2-type" evidence="9">
    <location>
        <begin position="257"/>
        <end position="284"/>
    </location>
</feature>
<evidence type="ECO:0000313" key="10">
    <source>
        <dbReference type="EMBL" id="OQR69868.1"/>
    </source>
</evidence>
<evidence type="ECO:0000256" key="3">
    <source>
        <dbReference type="ARBA" id="ARBA00022737"/>
    </source>
</evidence>
<evidence type="ECO:0000256" key="1">
    <source>
        <dbReference type="ARBA" id="ARBA00004123"/>
    </source>
</evidence>
<organism evidence="10 11">
    <name type="scientific">Tropilaelaps mercedesae</name>
    <dbReference type="NCBI Taxonomy" id="418985"/>
    <lineage>
        <taxon>Eukaryota</taxon>
        <taxon>Metazoa</taxon>
        <taxon>Ecdysozoa</taxon>
        <taxon>Arthropoda</taxon>
        <taxon>Chelicerata</taxon>
        <taxon>Arachnida</taxon>
        <taxon>Acari</taxon>
        <taxon>Parasitiformes</taxon>
        <taxon>Mesostigmata</taxon>
        <taxon>Gamasina</taxon>
        <taxon>Dermanyssoidea</taxon>
        <taxon>Laelapidae</taxon>
        <taxon>Tropilaelaps</taxon>
    </lineage>
</organism>
<feature type="domain" description="C2H2-type" evidence="9">
    <location>
        <begin position="164"/>
        <end position="191"/>
    </location>
</feature>
<dbReference type="InParanoid" id="A0A1V9X914"/>
<evidence type="ECO:0000259" key="9">
    <source>
        <dbReference type="PROSITE" id="PS50157"/>
    </source>
</evidence>
<dbReference type="Gene3D" id="3.30.160.60">
    <property type="entry name" value="Classic Zinc Finger"/>
    <property type="match status" value="4"/>
</dbReference>
<dbReference type="Pfam" id="PF00096">
    <property type="entry name" value="zf-C2H2"/>
    <property type="match status" value="3"/>
</dbReference>
<dbReference type="GO" id="GO:0005634">
    <property type="term" value="C:nucleus"/>
    <property type="evidence" value="ECO:0007669"/>
    <property type="project" value="UniProtKB-SubCell"/>
</dbReference>
<dbReference type="GO" id="GO:0008270">
    <property type="term" value="F:zinc ion binding"/>
    <property type="evidence" value="ECO:0007669"/>
    <property type="project" value="UniProtKB-KW"/>
</dbReference>
<dbReference type="PANTHER" id="PTHR24394:SF29">
    <property type="entry name" value="MYONEURIN"/>
    <property type="match status" value="1"/>
</dbReference>
<feature type="region of interest" description="Disordered" evidence="8">
    <location>
        <begin position="635"/>
        <end position="673"/>
    </location>
</feature>
<keyword evidence="11" id="KW-1185">Reference proteome</keyword>
<dbReference type="SUPFAM" id="SSF57667">
    <property type="entry name" value="beta-beta-alpha zinc fingers"/>
    <property type="match status" value="2"/>
</dbReference>
<dbReference type="FunFam" id="3.30.160.60:FF:000256">
    <property type="entry name" value="PLAG1 like zinc finger 2"/>
    <property type="match status" value="1"/>
</dbReference>
<feature type="domain" description="C2H2-type" evidence="9">
    <location>
        <begin position="193"/>
        <end position="220"/>
    </location>
</feature>
<reference evidence="10 11" key="1">
    <citation type="journal article" date="2017" name="Gigascience">
        <title>Draft genome of the honey bee ectoparasitic mite, Tropilaelaps mercedesae, is shaped by the parasitic life history.</title>
        <authorList>
            <person name="Dong X."/>
            <person name="Armstrong S.D."/>
            <person name="Xia D."/>
            <person name="Makepeace B.L."/>
            <person name="Darby A.C."/>
            <person name="Kadowaki T."/>
        </authorList>
    </citation>
    <scope>NUCLEOTIDE SEQUENCE [LARGE SCALE GENOMIC DNA]</scope>
    <source>
        <strain evidence="10">Wuxi-XJTLU</strain>
    </source>
</reference>
<evidence type="ECO:0000256" key="5">
    <source>
        <dbReference type="ARBA" id="ARBA00022833"/>
    </source>
</evidence>
<feature type="domain" description="C2H2-type" evidence="9">
    <location>
        <begin position="223"/>
        <end position="246"/>
    </location>
</feature>
<dbReference type="EMBL" id="MNPL01019563">
    <property type="protein sequence ID" value="OQR69868.1"/>
    <property type="molecule type" value="Genomic_DNA"/>
</dbReference>